<name>A0A1M6V6M6_9BACT</name>
<dbReference type="AlphaFoldDB" id="A0A1M6V6M6"/>
<reference evidence="3" key="1">
    <citation type="submission" date="2016-11" db="EMBL/GenBank/DDBJ databases">
        <authorList>
            <person name="Varghese N."/>
            <person name="Submissions S."/>
        </authorList>
    </citation>
    <scope>NUCLEOTIDE SEQUENCE [LARGE SCALE GENOMIC DNA]</scope>
    <source>
        <strain evidence="3">DSM 22212</strain>
    </source>
</reference>
<dbReference type="EMBL" id="FRAU01000006">
    <property type="protein sequence ID" value="SHK77098.1"/>
    <property type="molecule type" value="Genomic_DNA"/>
</dbReference>
<feature type="domain" description="ACT" evidence="1">
    <location>
        <begin position="157"/>
        <end position="218"/>
    </location>
</feature>
<dbReference type="RefSeq" id="WP_072715759.1">
    <property type="nucleotide sequence ID" value="NZ_FRAU01000006.1"/>
</dbReference>
<dbReference type="InterPro" id="IPR002912">
    <property type="entry name" value="ACT_dom"/>
</dbReference>
<sequence>MRKVSEAVQALIEVNPALQFGLHHRLLNLSQVARFICPLVAARVRKPVRPSAVLMSLSRLQRRWEAQQPAPQRRFRVDRINVQGGLCALTLPKQVATLRELAELFGRVQEEGGYLTLTEGVSEVTVILEQRHLALVPDVLSVAPRRVYHNLAGLGVKFQETYLETPGLLYQLLQQLALQNINVVEVASTTTEFNIYLDDRDVQLAFESIYNRFIREAS</sequence>
<keyword evidence="2" id="KW-0418">Kinase</keyword>
<gene>
    <name evidence="2" type="ORF">SAMN04488087_1919</name>
</gene>
<keyword evidence="2" id="KW-0808">Transferase</keyword>
<organism evidence="2 3">
    <name type="scientific">Rhodothermus profundi</name>
    <dbReference type="NCBI Taxonomy" id="633813"/>
    <lineage>
        <taxon>Bacteria</taxon>
        <taxon>Pseudomonadati</taxon>
        <taxon>Rhodothermota</taxon>
        <taxon>Rhodothermia</taxon>
        <taxon>Rhodothermales</taxon>
        <taxon>Rhodothermaceae</taxon>
        <taxon>Rhodothermus</taxon>
    </lineage>
</organism>
<proteinExistence type="predicted"/>
<accession>A0A1M6V6M6</accession>
<dbReference type="Proteomes" id="UP000185812">
    <property type="component" value="Unassembled WGS sequence"/>
</dbReference>
<protein>
    <submittedName>
        <fullName evidence="2">Aspartate kinase</fullName>
    </submittedName>
</protein>
<evidence type="ECO:0000259" key="1">
    <source>
        <dbReference type="PROSITE" id="PS51671"/>
    </source>
</evidence>
<keyword evidence="3" id="KW-1185">Reference proteome</keyword>
<dbReference type="STRING" id="633813.SAMN04488087_1919"/>
<dbReference type="GO" id="GO:0016301">
    <property type="term" value="F:kinase activity"/>
    <property type="evidence" value="ECO:0007669"/>
    <property type="project" value="UniProtKB-KW"/>
</dbReference>
<dbReference type="PROSITE" id="PS51671">
    <property type="entry name" value="ACT"/>
    <property type="match status" value="1"/>
</dbReference>
<dbReference type="OrthoDB" id="368469at2"/>
<evidence type="ECO:0000313" key="3">
    <source>
        <dbReference type="Proteomes" id="UP000185812"/>
    </source>
</evidence>
<evidence type="ECO:0000313" key="2">
    <source>
        <dbReference type="EMBL" id="SHK77098.1"/>
    </source>
</evidence>